<dbReference type="EMBL" id="BMMI01000013">
    <property type="protein sequence ID" value="GGL84045.1"/>
    <property type="molecule type" value="Genomic_DNA"/>
</dbReference>
<proteinExistence type="predicted"/>
<feature type="region of interest" description="Disordered" evidence="1">
    <location>
        <begin position="1"/>
        <end position="77"/>
    </location>
</feature>
<name>A0ABQ2GBI1_9ACTN</name>
<reference evidence="3" key="1">
    <citation type="journal article" date="2019" name="Int. J. Syst. Evol. Microbiol.">
        <title>The Global Catalogue of Microorganisms (GCM) 10K type strain sequencing project: providing services to taxonomists for standard genome sequencing and annotation.</title>
        <authorList>
            <consortium name="The Broad Institute Genomics Platform"/>
            <consortium name="The Broad Institute Genome Sequencing Center for Infectious Disease"/>
            <person name="Wu L."/>
            <person name="Ma J."/>
        </authorList>
    </citation>
    <scope>NUCLEOTIDE SEQUENCE [LARGE SCALE GENOMIC DNA]</scope>
    <source>
        <strain evidence="3">CGMCC 4.5581</strain>
    </source>
</reference>
<evidence type="ECO:0000313" key="2">
    <source>
        <dbReference type="EMBL" id="GGL84045.1"/>
    </source>
</evidence>
<keyword evidence="3" id="KW-1185">Reference proteome</keyword>
<protein>
    <submittedName>
        <fullName evidence="2">Uncharacterized protein</fullName>
    </submittedName>
</protein>
<accession>A0ABQ2GBI1</accession>
<organism evidence="2 3">
    <name type="scientific">Modestobacter marinus</name>
    <dbReference type="NCBI Taxonomy" id="477641"/>
    <lineage>
        <taxon>Bacteria</taxon>
        <taxon>Bacillati</taxon>
        <taxon>Actinomycetota</taxon>
        <taxon>Actinomycetes</taxon>
        <taxon>Geodermatophilales</taxon>
        <taxon>Geodermatophilaceae</taxon>
        <taxon>Modestobacter</taxon>
    </lineage>
</organism>
<evidence type="ECO:0000313" key="3">
    <source>
        <dbReference type="Proteomes" id="UP000648663"/>
    </source>
</evidence>
<feature type="compositionally biased region" description="Basic and acidic residues" evidence="1">
    <location>
        <begin position="57"/>
        <end position="68"/>
    </location>
</feature>
<evidence type="ECO:0000256" key="1">
    <source>
        <dbReference type="SAM" id="MobiDB-lite"/>
    </source>
</evidence>
<gene>
    <name evidence="2" type="ORF">GCM10011589_45630</name>
</gene>
<dbReference type="Proteomes" id="UP000648663">
    <property type="component" value="Unassembled WGS sequence"/>
</dbReference>
<sequence length="77" mass="8095">MSKRCLTGPIDCVIGRPSAPGAPFLSTPIASSRPPDLTPSRFGPGDRSTATSGSMSGKEDSFRGEPQARDQSSIQRM</sequence>
<comment type="caution">
    <text evidence="2">The sequence shown here is derived from an EMBL/GenBank/DDBJ whole genome shotgun (WGS) entry which is preliminary data.</text>
</comment>